<dbReference type="RefSeq" id="WP_261669967.1">
    <property type="nucleotide sequence ID" value="NZ_JARUJP010000003.1"/>
</dbReference>
<evidence type="ECO:0000313" key="2">
    <source>
        <dbReference type="Proteomes" id="UP001281656"/>
    </source>
</evidence>
<sequence>MLYYEDFSKWVDSNLQQLPSDVIAVNFNLYEGSNQTYDIQLIGTDTFDEEDEDWVCEEIFTTGEDVFLIPRTDDIENWEDGLSFITKMIEKYLQDGKLANVLQELQGVGVGFVDGDIEILHQAK</sequence>
<comment type="caution">
    <text evidence="1">The sequence shown here is derived from an EMBL/GenBank/DDBJ whole genome shotgun (WGS) entry which is preliminary data.</text>
</comment>
<gene>
    <name evidence="1" type="ORF">P8V03_03505</name>
</gene>
<evidence type="ECO:0000313" key="1">
    <source>
        <dbReference type="EMBL" id="MDW8800217.1"/>
    </source>
</evidence>
<name>A0ABU4JPZ9_9CLOT</name>
<dbReference type="Proteomes" id="UP001281656">
    <property type="component" value="Unassembled WGS sequence"/>
</dbReference>
<accession>A0ABU4JPZ9</accession>
<proteinExistence type="predicted"/>
<reference evidence="1 2" key="1">
    <citation type="submission" date="2023-04" db="EMBL/GenBank/DDBJ databases">
        <title>Clostridium tannerae sp. nov., isolated from the fecal material of an alpaca.</title>
        <authorList>
            <person name="Miller S."/>
            <person name="Hendry M."/>
            <person name="King J."/>
            <person name="Sankaranarayanan K."/>
            <person name="Lawson P.A."/>
        </authorList>
    </citation>
    <scope>NUCLEOTIDE SEQUENCE [LARGE SCALE GENOMIC DNA]</scope>
    <source>
        <strain evidence="1 2">A1-XYC3</strain>
    </source>
</reference>
<keyword evidence="2" id="KW-1185">Reference proteome</keyword>
<protein>
    <submittedName>
        <fullName evidence="1">Uncharacterized protein</fullName>
    </submittedName>
</protein>
<dbReference type="EMBL" id="JARUJP010000003">
    <property type="protein sequence ID" value="MDW8800217.1"/>
    <property type="molecule type" value="Genomic_DNA"/>
</dbReference>
<organism evidence="1 2">
    <name type="scientific">Clostridium tanneri</name>
    <dbReference type="NCBI Taxonomy" id="3037988"/>
    <lineage>
        <taxon>Bacteria</taxon>
        <taxon>Bacillati</taxon>
        <taxon>Bacillota</taxon>
        <taxon>Clostridia</taxon>
        <taxon>Eubacteriales</taxon>
        <taxon>Clostridiaceae</taxon>
        <taxon>Clostridium</taxon>
    </lineage>
</organism>